<comment type="similarity">
    <text evidence="2">Belongs to the metallo-beta-lactamase superfamily.</text>
</comment>
<gene>
    <name evidence="10" type="ORF">BHK98_05335</name>
</gene>
<dbReference type="PANTHER" id="PTHR42978">
    <property type="entry name" value="QUORUM-QUENCHING LACTONASE YTNP-RELATED-RELATED"/>
    <property type="match status" value="1"/>
</dbReference>
<dbReference type="SUPFAM" id="SSF57802">
    <property type="entry name" value="Rubredoxin-like"/>
    <property type="match status" value="1"/>
</dbReference>
<dbReference type="InterPro" id="IPR024935">
    <property type="entry name" value="Rubredoxin_dom"/>
</dbReference>
<evidence type="ECO:0000256" key="6">
    <source>
        <dbReference type="ARBA" id="ARBA00022833"/>
    </source>
</evidence>
<dbReference type="InterPro" id="IPR001279">
    <property type="entry name" value="Metallo-B-lactamas"/>
</dbReference>
<evidence type="ECO:0000256" key="2">
    <source>
        <dbReference type="ARBA" id="ARBA00007749"/>
    </source>
</evidence>
<dbReference type="CDD" id="cd00730">
    <property type="entry name" value="rubredoxin"/>
    <property type="match status" value="1"/>
</dbReference>
<keyword evidence="11" id="KW-1185">Reference proteome</keyword>
<dbReference type="PROSITE" id="PS50903">
    <property type="entry name" value="RUBREDOXIN_LIKE"/>
    <property type="match status" value="1"/>
</dbReference>
<organism evidence="10 11">
    <name type="scientific">Hornefia porci</name>
    <dbReference type="NCBI Taxonomy" id="2652292"/>
    <lineage>
        <taxon>Bacteria</taxon>
        <taxon>Bacillati</taxon>
        <taxon>Bacillota</taxon>
        <taxon>Clostridia</taxon>
        <taxon>Peptostreptococcales</taxon>
        <taxon>Anaerovoracaceae</taxon>
        <taxon>Hornefia</taxon>
    </lineage>
</organism>
<dbReference type="RefSeq" id="WP_075712531.1">
    <property type="nucleotide sequence ID" value="NZ_MJIE01000001.1"/>
</dbReference>
<dbReference type="FunFam" id="2.20.28.10:FF:000001">
    <property type="entry name" value="Rubredoxin"/>
    <property type="match status" value="1"/>
</dbReference>
<evidence type="ECO:0000256" key="5">
    <source>
        <dbReference type="ARBA" id="ARBA00022801"/>
    </source>
</evidence>
<dbReference type="Proteomes" id="UP000187404">
    <property type="component" value="Unassembled WGS sequence"/>
</dbReference>
<keyword evidence="5 10" id="KW-0378">Hydrolase</keyword>
<dbReference type="InterPro" id="IPR024934">
    <property type="entry name" value="Rubredoxin-like_dom"/>
</dbReference>
<evidence type="ECO:0000256" key="4">
    <source>
        <dbReference type="ARBA" id="ARBA00022723"/>
    </source>
</evidence>
<keyword evidence="7" id="KW-0249">Electron transport</keyword>
<evidence type="ECO:0000256" key="8">
    <source>
        <dbReference type="ARBA" id="ARBA00023004"/>
    </source>
</evidence>
<dbReference type="AlphaFoldDB" id="A0A1Q9JHC1"/>
<evidence type="ECO:0000259" key="9">
    <source>
        <dbReference type="PROSITE" id="PS50903"/>
    </source>
</evidence>
<comment type="cofactor">
    <cofactor evidence="1">
        <name>Zn(2+)</name>
        <dbReference type="ChEBI" id="CHEBI:29105"/>
    </cofactor>
</comment>
<dbReference type="InterPro" id="IPR036866">
    <property type="entry name" value="RibonucZ/Hydroxyglut_hydro"/>
</dbReference>
<dbReference type="InterPro" id="IPR051013">
    <property type="entry name" value="MBL_superfamily_lactonases"/>
</dbReference>
<protein>
    <submittedName>
        <fullName evidence="10">MBL fold metallo-hydrolase</fullName>
    </submittedName>
</protein>
<feature type="domain" description="Rubredoxin-like" evidence="9">
    <location>
        <begin position="268"/>
        <end position="319"/>
    </location>
</feature>
<evidence type="ECO:0000256" key="1">
    <source>
        <dbReference type="ARBA" id="ARBA00001947"/>
    </source>
</evidence>
<keyword evidence="4" id="KW-0479">Metal-binding</keyword>
<dbReference type="Gene3D" id="3.60.15.10">
    <property type="entry name" value="Ribonuclease Z/Hydroxyacylglutathione hydrolase-like"/>
    <property type="match status" value="1"/>
</dbReference>
<dbReference type="Pfam" id="PF00753">
    <property type="entry name" value="Lactamase_B"/>
    <property type="match status" value="1"/>
</dbReference>
<evidence type="ECO:0000256" key="7">
    <source>
        <dbReference type="ARBA" id="ARBA00022982"/>
    </source>
</evidence>
<dbReference type="GO" id="GO:0005506">
    <property type="term" value="F:iron ion binding"/>
    <property type="evidence" value="ECO:0007669"/>
    <property type="project" value="InterPro"/>
</dbReference>
<keyword evidence="6" id="KW-0862">Zinc</keyword>
<accession>A0A1Q9JHC1</accession>
<proteinExistence type="inferred from homology"/>
<evidence type="ECO:0000256" key="3">
    <source>
        <dbReference type="ARBA" id="ARBA00022448"/>
    </source>
</evidence>
<dbReference type="GO" id="GO:0016787">
    <property type="term" value="F:hydrolase activity"/>
    <property type="evidence" value="ECO:0007669"/>
    <property type="project" value="UniProtKB-KW"/>
</dbReference>
<keyword evidence="8" id="KW-0408">Iron</keyword>
<dbReference type="PROSITE" id="PS00202">
    <property type="entry name" value="RUBREDOXIN"/>
    <property type="match status" value="1"/>
</dbReference>
<comment type="caution">
    <text evidence="10">The sequence shown here is derived from an EMBL/GenBank/DDBJ whole genome shotgun (WGS) entry which is preliminary data.</text>
</comment>
<dbReference type="STRING" id="1261640.BHK98_05335"/>
<dbReference type="Gene3D" id="2.20.28.10">
    <property type="match status" value="1"/>
</dbReference>
<evidence type="ECO:0000313" key="11">
    <source>
        <dbReference type="Proteomes" id="UP000187404"/>
    </source>
</evidence>
<dbReference type="EMBL" id="MJIE01000001">
    <property type="protein sequence ID" value="OLR55537.1"/>
    <property type="molecule type" value="Genomic_DNA"/>
</dbReference>
<keyword evidence="3" id="KW-0813">Transport</keyword>
<dbReference type="PANTHER" id="PTHR42978:SF2">
    <property type="entry name" value="102 KBASES UNSTABLE REGION: FROM 1 TO 119443"/>
    <property type="match status" value="1"/>
</dbReference>
<dbReference type="InterPro" id="IPR018527">
    <property type="entry name" value="Rubredoxin_Fe_BS"/>
</dbReference>
<dbReference type="SUPFAM" id="SSF56281">
    <property type="entry name" value="Metallo-hydrolase/oxidoreductase"/>
    <property type="match status" value="1"/>
</dbReference>
<dbReference type="SMART" id="SM00849">
    <property type="entry name" value="Lactamase_B"/>
    <property type="match status" value="1"/>
</dbReference>
<sequence length="319" mass="35862">MQIKPVKLFENGYMLQPLPFGGEEGMEKFDPAIRYRSSLQNYVIDTGDEVILVDTGLPKEFPEQVPDEKTILFMGNKITDYVSALAEAGYQPEQISKILVTHKHADHTGELRSFPNATIYCSREDLDSDEMKPYQNTLAATFEDGPYHNFPRSQKIAEGIRYIPAPGHTKGNSIVIVEDGGLFYMIHGDITYTDEALYENKLSTIFEDLDAARTSLDMVREFIRNNPTVYVSTHTPLGYENLEAKRVCDLDNPPESIPPKEAIVKESTGKYVCTVCGYVYDPEIGDPDHGIPAGTKFEELPENWNCPRCGQAKDKFTKA</sequence>
<dbReference type="PRINTS" id="PR00163">
    <property type="entry name" value="RUBREDOXIN"/>
</dbReference>
<dbReference type="OrthoDB" id="9758182at2"/>
<name>A0A1Q9JHC1_9FIRM</name>
<evidence type="ECO:0000313" key="10">
    <source>
        <dbReference type="EMBL" id="OLR55537.1"/>
    </source>
</evidence>
<reference evidence="10 11" key="1">
    <citation type="journal article" date="2016" name="Appl. Environ. Microbiol.">
        <title>Function and Phylogeny of Bacterial Butyryl Coenzyme A:Acetate Transferases and Their Diversity in the Proximal Colon of Swine.</title>
        <authorList>
            <person name="Trachsel J."/>
            <person name="Bayles D.O."/>
            <person name="Looft T."/>
            <person name="Levine U.Y."/>
            <person name="Allen H.K."/>
        </authorList>
    </citation>
    <scope>NUCLEOTIDE SEQUENCE [LARGE SCALE GENOMIC DNA]</scope>
    <source>
        <strain evidence="10 11">68-3-10</strain>
    </source>
</reference>
<dbReference type="Pfam" id="PF00301">
    <property type="entry name" value="Rubredoxin"/>
    <property type="match status" value="1"/>
</dbReference>